<dbReference type="RefSeq" id="WP_106297505.1">
    <property type="nucleotide sequence ID" value="NZ_PVTI01000011.1"/>
</dbReference>
<keyword evidence="3" id="KW-1185">Reference proteome</keyword>
<evidence type="ECO:0000313" key="3">
    <source>
        <dbReference type="Proteomes" id="UP000237822"/>
    </source>
</evidence>
<feature type="domain" description="Ferric siderophore reductase C-terminal" evidence="1">
    <location>
        <begin position="175"/>
        <end position="195"/>
    </location>
</feature>
<reference evidence="2 3" key="1">
    <citation type="submission" date="2018-03" db="EMBL/GenBank/DDBJ databases">
        <title>Genomic Encyclopedia of Archaeal and Bacterial Type Strains, Phase II (KMG-II): from individual species to whole genera.</title>
        <authorList>
            <person name="Goeker M."/>
        </authorList>
    </citation>
    <scope>NUCLEOTIDE SEQUENCE [LARGE SCALE GENOMIC DNA]</scope>
    <source>
        <strain evidence="2 3">ATCC BAA-1496</strain>
    </source>
</reference>
<gene>
    <name evidence="2" type="ORF">BCF74_11179</name>
</gene>
<evidence type="ECO:0000313" key="2">
    <source>
        <dbReference type="EMBL" id="PRY58798.1"/>
    </source>
</evidence>
<dbReference type="EMBL" id="PVTI01000011">
    <property type="protein sequence ID" value="PRY58798.1"/>
    <property type="molecule type" value="Genomic_DNA"/>
</dbReference>
<evidence type="ECO:0000259" key="1">
    <source>
        <dbReference type="Pfam" id="PF11575"/>
    </source>
</evidence>
<dbReference type="GO" id="GO:0051537">
    <property type="term" value="F:2 iron, 2 sulfur cluster binding"/>
    <property type="evidence" value="ECO:0007669"/>
    <property type="project" value="InterPro"/>
</dbReference>
<accession>A0A2T0ULS0</accession>
<dbReference type="Proteomes" id="UP000237822">
    <property type="component" value="Unassembled WGS sequence"/>
</dbReference>
<dbReference type="Pfam" id="PF11575">
    <property type="entry name" value="FhuF_C"/>
    <property type="match status" value="1"/>
</dbReference>
<dbReference type="OrthoDB" id="4856898at2"/>
<name>A0A2T0ULS0_9MICO</name>
<sequence length="202" mass="22075">MSAHHGYLTFVGGTTLGRTLDEAFAYSAQWQRELTEENSRLYAVRTPDQVATAFVLQHLLTIPAQLAAFGASSGPWRVDLGEPGMSRIGVELAPGLYPARLGFDRLIPDDRPLEARLRDARTAYERVAHPIATDYPAAVKTSSRQRFGMVQDMWEQAVRESRAAAGLTPGLTPQRRSCCFIYALPGLHECAGCPRVSVATGS</sequence>
<dbReference type="InterPro" id="IPR024726">
    <property type="entry name" value="FhuF_C"/>
</dbReference>
<dbReference type="AlphaFoldDB" id="A0A2T0ULS0"/>
<protein>
    <submittedName>
        <fullName evidence="2">FhuF-like iron-sulfur protein</fullName>
    </submittedName>
</protein>
<organism evidence="2 3">
    <name type="scientific">Knoellia remsis</name>
    <dbReference type="NCBI Taxonomy" id="407159"/>
    <lineage>
        <taxon>Bacteria</taxon>
        <taxon>Bacillati</taxon>
        <taxon>Actinomycetota</taxon>
        <taxon>Actinomycetes</taxon>
        <taxon>Micrococcales</taxon>
        <taxon>Intrasporangiaceae</taxon>
        <taxon>Knoellia</taxon>
    </lineage>
</organism>
<comment type="caution">
    <text evidence="2">The sequence shown here is derived from an EMBL/GenBank/DDBJ whole genome shotgun (WGS) entry which is preliminary data.</text>
</comment>
<proteinExistence type="predicted"/>